<dbReference type="EMBL" id="JBHMAS010000157">
    <property type="protein sequence ID" value="MFB9785547.1"/>
    <property type="molecule type" value="Genomic_DNA"/>
</dbReference>
<keyword evidence="3" id="KW-1185">Reference proteome</keyword>
<evidence type="ECO:0000256" key="1">
    <source>
        <dbReference type="SAM" id="MobiDB-lite"/>
    </source>
</evidence>
<accession>A0ABV5XSV0</accession>
<reference evidence="2 3" key="1">
    <citation type="submission" date="2024-09" db="EMBL/GenBank/DDBJ databases">
        <authorList>
            <person name="Sun Q."/>
            <person name="Mori K."/>
        </authorList>
    </citation>
    <scope>NUCLEOTIDE SEQUENCE [LARGE SCALE GENOMIC DNA]</scope>
    <source>
        <strain evidence="2 3">JCM 11411</strain>
    </source>
</reference>
<evidence type="ECO:0000313" key="3">
    <source>
        <dbReference type="Proteomes" id="UP001589587"/>
    </source>
</evidence>
<gene>
    <name evidence="2" type="ORF">ACFFQ6_38275</name>
</gene>
<evidence type="ECO:0000313" key="2">
    <source>
        <dbReference type="EMBL" id="MFB9785547.1"/>
    </source>
</evidence>
<proteinExistence type="predicted"/>
<feature type="region of interest" description="Disordered" evidence="1">
    <location>
        <begin position="130"/>
        <end position="150"/>
    </location>
</feature>
<feature type="compositionally biased region" description="Acidic residues" evidence="1">
    <location>
        <begin position="134"/>
        <end position="144"/>
    </location>
</feature>
<dbReference type="RefSeq" id="WP_378377656.1">
    <property type="nucleotide sequence ID" value="NZ_JBHMAS010000157.1"/>
</dbReference>
<dbReference type="Proteomes" id="UP001589587">
    <property type="component" value="Unassembled WGS sequence"/>
</dbReference>
<protein>
    <submittedName>
        <fullName evidence="2">Uncharacterized protein</fullName>
    </submittedName>
</protein>
<name>A0ABV5XSV0_9NOCA</name>
<sequence length="150" mass="16538">MFVGKGKQPRLLHPEGLLSFTVASAVDVANPDRRKKPRTLKGPATRDALGTHSVDEWALFMNPEAERAAERAQIAKSAPLWFLLHERTDRGLKLEFSRPAGMTGTTGRGVVRDWDDRIFVPFLDVDGDLSAFDDPTDGDGDIDVPIEPLT</sequence>
<organism evidence="2 3">
    <name type="scientific">Rhodococcus baikonurensis</name>
    <dbReference type="NCBI Taxonomy" id="172041"/>
    <lineage>
        <taxon>Bacteria</taxon>
        <taxon>Bacillati</taxon>
        <taxon>Actinomycetota</taxon>
        <taxon>Actinomycetes</taxon>
        <taxon>Mycobacteriales</taxon>
        <taxon>Nocardiaceae</taxon>
        <taxon>Rhodococcus</taxon>
        <taxon>Rhodococcus erythropolis group</taxon>
    </lineage>
</organism>
<comment type="caution">
    <text evidence="2">The sequence shown here is derived from an EMBL/GenBank/DDBJ whole genome shotgun (WGS) entry which is preliminary data.</text>
</comment>